<name>A0ABQ0UGS0_PSEAF</name>
<proteinExistence type="predicted"/>
<sequence>MPNSHSGSVSKYCVNTVIPEYAVPKSKSTVTNRNLRKSFHGGNNRNTSSFLDTTYSTPHILQLQVKAKLCHKNF</sequence>
<organism evidence="1 2">
    <name type="scientific">Pseudoalteromonas atlantica</name>
    <name type="common">Alteromonas atlantica</name>
    <dbReference type="NCBI Taxonomy" id="288"/>
    <lineage>
        <taxon>Bacteria</taxon>
        <taxon>Pseudomonadati</taxon>
        <taxon>Pseudomonadota</taxon>
        <taxon>Gammaproteobacteria</taxon>
        <taxon>Alteromonadales</taxon>
        <taxon>Pseudoalteromonadaceae</taxon>
        <taxon>Pseudoalteromonas</taxon>
    </lineage>
</organism>
<protein>
    <submittedName>
        <fullName evidence="1">Uncharacterized protein</fullName>
    </submittedName>
</protein>
<gene>
    <name evidence="1" type="ORF">PAT01_29610</name>
</gene>
<accession>A0ABQ0UGS0</accession>
<dbReference type="EMBL" id="BJUT01000041">
    <property type="protein sequence ID" value="GEK77657.1"/>
    <property type="molecule type" value="Genomic_DNA"/>
</dbReference>
<keyword evidence="2" id="KW-1185">Reference proteome</keyword>
<comment type="caution">
    <text evidence="1">The sequence shown here is derived from an EMBL/GenBank/DDBJ whole genome shotgun (WGS) entry which is preliminary data.</text>
</comment>
<evidence type="ECO:0000313" key="2">
    <source>
        <dbReference type="Proteomes" id="UP000321189"/>
    </source>
</evidence>
<reference evidence="1 2" key="1">
    <citation type="submission" date="2019-07" db="EMBL/GenBank/DDBJ databases">
        <title>Whole genome shotgun sequence of Pseudoalteromonas atlantica NBRC 103033.</title>
        <authorList>
            <person name="Hosoyama A."/>
            <person name="Uohara A."/>
            <person name="Ohji S."/>
            <person name="Ichikawa N."/>
        </authorList>
    </citation>
    <scope>NUCLEOTIDE SEQUENCE [LARGE SCALE GENOMIC DNA]</scope>
    <source>
        <strain evidence="1 2">NBRC 103033</strain>
    </source>
</reference>
<dbReference type="Proteomes" id="UP000321189">
    <property type="component" value="Unassembled WGS sequence"/>
</dbReference>
<evidence type="ECO:0000313" key="1">
    <source>
        <dbReference type="EMBL" id="GEK77657.1"/>
    </source>
</evidence>